<comment type="caution">
    <text evidence="4">The sequence shown here is derived from an EMBL/GenBank/DDBJ whole genome shotgun (WGS) entry which is preliminary data.</text>
</comment>
<evidence type="ECO:0000313" key="4">
    <source>
        <dbReference type="EMBL" id="MCM1983284.1"/>
    </source>
</evidence>
<evidence type="ECO:0000256" key="1">
    <source>
        <dbReference type="SAM" id="MobiDB-lite"/>
    </source>
</evidence>
<feature type="domain" description="DUF7305" evidence="3">
    <location>
        <begin position="265"/>
        <end position="412"/>
    </location>
</feature>
<gene>
    <name evidence="4" type="ORF">QQ91_0010695</name>
</gene>
<keyword evidence="2" id="KW-1133">Transmembrane helix</keyword>
<reference evidence="4 5" key="1">
    <citation type="journal article" date="2015" name="Genome Announc.">
        <title>Draft Genome Sequence of Filamentous Marine Cyanobacterium Lyngbya confervoides Strain BDU141951.</title>
        <authorList>
            <person name="Chandrababunaidu M.M."/>
            <person name="Sen D."/>
            <person name="Tripathy S."/>
        </authorList>
    </citation>
    <scope>NUCLEOTIDE SEQUENCE [LARGE SCALE GENOMIC DNA]</scope>
    <source>
        <strain evidence="4 5">BDU141951</strain>
    </source>
</reference>
<feature type="transmembrane region" description="Helical" evidence="2">
    <location>
        <begin position="25"/>
        <end position="46"/>
    </location>
</feature>
<organism evidence="4 5">
    <name type="scientific">Lyngbya confervoides BDU141951</name>
    <dbReference type="NCBI Taxonomy" id="1574623"/>
    <lineage>
        <taxon>Bacteria</taxon>
        <taxon>Bacillati</taxon>
        <taxon>Cyanobacteriota</taxon>
        <taxon>Cyanophyceae</taxon>
        <taxon>Oscillatoriophycideae</taxon>
        <taxon>Oscillatoriales</taxon>
        <taxon>Microcoleaceae</taxon>
        <taxon>Lyngbya</taxon>
    </lineage>
</organism>
<keyword evidence="2" id="KW-0812">Transmembrane</keyword>
<evidence type="ECO:0000259" key="3">
    <source>
        <dbReference type="Pfam" id="PF23981"/>
    </source>
</evidence>
<name>A0ABD4T466_9CYAN</name>
<dbReference type="Proteomes" id="UP000031561">
    <property type="component" value="Unassembled WGS sequence"/>
</dbReference>
<protein>
    <recommendedName>
        <fullName evidence="3">DUF7305 domain-containing protein</fullName>
    </recommendedName>
</protein>
<proteinExistence type="predicted"/>
<accession>A0ABD4T466</accession>
<evidence type="ECO:0000256" key="2">
    <source>
        <dbReference type="SAM" id="Phobius"/>
    </source>
</evidence>
<keyword evidence="5" id="KW-1185">Reference proteome</keyword>
<feature type="region of interest" description="Disordered" evidence="1">
    <location>
        <begin position="264"/>
        <end position="285"/>
    </location>
</feature>
<dbReference type="Pfam" id="PF23981">
    <property type="entry name" value="DUF7305"/>
    <property type="match status" value="1"/>
</dbReference>
<dbReference type="AlphaFoldDB" id="A0ABD4T466"/>
<sequence>MLQCFKRDRFSKHALSLPSTLDQGFALPIAIGVGVVMMIIAMTMIIRSNQGKVASISQRSTSDSLAAAETGIAKFQSFLNEYREFASVPSTCNSNDCLLDWSQLATRINARPSCSSYLNANLFPLSSSITSPNYTAWNDITRSAAGGAQSLEGRFRLMSYQFDPDRQEGILQIQGTDNRPLNASSQPTGGVTELTVRLPVIPADTPNNVGVGSAAPCDYVIPPLPQQPNDIVLTSAIQESITLPRNQDEESGRDQYTYQLRLSSDQNNSSHCPPSSGTFPPPPSIDLDANEQLTIKSGNTITIVTTEGIDINGGKINIQIGAQLILVSCGNVSVVTSAVATHPVVNNNDQEDLSSLQFYLLGNDAQLTLGASQSPSIPFIAYVPDGRVELQGSGFSPQFFGRVWAQRFYINNPDSTSDDVNGSGEPYFLQRSLFLTTDYPSPWPNMNISTLGNRLQPITAWERQQR</sequence>
<dbReference type="EMBL" id="JTHE03000061">
    <property type="protein sequence ID" value="MCM1983284.1"/>
    <property type="molecule type" value="Genomic_DNA"/>
</dbReference>
<keyword evidence="2" id="KW-0472">Membrane</keyword>
<evidence type="ECO:0000313" key="5">
    <source>
        <dbReference type="Proteomes" id="UP000031561"/>
    </source>
</evidence>
<dbReference type="RefSeq" id="WP_166274928.1">
    <property type="nucleotide sequence ID" value="NZ_JTHE03000061.1"/>
</dbReference>
<dbReference type="InterPro" id="IPR055729">
    <property type="entry name" value="DUF7305"/>
</dbReference>